<evidence type="ECO:0000313" key="3">
    <source>
        <dbReference type="Proteomes" id="UP000480854"/>
    </source>
</evidence>
<evidence type="ECO:0000256" key="1">
    <source>
        <dbReference type="SAM" id="MobiDB-lite"/>
    </source>
</evidence>
<gene>
    <name evidence="2" type="ORF">DS843_22610</name>
</gene>
<dbReference type="EMBL" id="QOKW01000022">
    <property type="protein sequence ID" value="KAA0677634.1"/>
    <property type="molecule type" value="Genomic_DNA"/>
</dbReference>
<dbReference type="RefSeq" id="WP_149471103.1">
    <property type="nucleotide sequence ID" value="NZ_QOKW01000022.1"/>
</dbReference>
<evidence type="ECO:0000313" key="2">
    <source>
        <dbReference type="EMBL" id="KAA0677634.1"/>
    </source>
</evidence>
<dbReference type="Proteomes" id="UP000480854">
    <property type="component" value="Unassembled WGS sequence"/>
</dbReference>
<sequence length="145" mass="16157">MTVIVMPPKPCLTVAEMEYCIDVLGFEPTTKTEADEMLAGFRAAKPSPKPRTSPAMNSKHDAAVKTARAEARQAGLAKLTGSTAQKRWAEQIRQDMLRQVTDQAVREAMGTYLTSAKDWIDNRTNLTGLRTMALGRRDRHRALIR</sequence>
<proteinExistence type="predicted"/>
<name>A0A9W7KS53_9PROT</name>
<organism evidence="2 3">
    <name type="scientific">Roseomonas genomospecies 6</name>
    <dbReference type="NCBI Taxonomy" id="214106"/>
    <lineage>
        <taxon>Bacteria</taxon>
        <taxon>Pseudomonadati</taxon>
        <taxon>Pseudomonadota</taxon>
        <taxon>Alphaproteobacteria</taxon>
        <taxon>Acetobacterales</taxon>
        <taxon>Roseomonadaceae</taxon>
        <taxon>Roseomonas</taxon>
    </lineage>
</organism>
<keyword evidence="3" id="KW-1185">Reference proteome</keyword>
<reference evidence="2 3" key="1">
    <citation type="submission" date="2018-07" db="EMBL/GenBank/DDBJ databases">
        <title>Genome sequence of Azospirillum sp. ATCC 49961.</title>
        <authorList>
            <person name="Sant'Anna F.H."/>
            <person name="Baldani J.I."/>
            <person name="Zilli J.E."/>
            <person name="Reis V.M."/>
            <person name="Hartmann A."/>
            <person name="Cruz L."/>
            <person name="de Souza E.M."/>
            <person name="de Oliveira Pedrosa F."/>
            <person name="Passaglia L.M.P."/>
        </authorList>
    </citation>
    <scope>NUCLEOTIDE SEQUENCE [LARGE SCALE GENOMIC DNA]</scope>
    <source>
        <strain evidence="2 3">ATCC 49961</strain>
    </source>
</reference>
<accession>A0A9W7KS53</accession>
<feature type="compositionally biased region" description="Basic and acidic residues" evidence="1">
    <location>
        <begin position="58"/>
        <end position="70"/>
    </location>
</feature>
<feature type="region of interest" description="Disordered" evidence="1">
    <location>
        <begin position="42"/>
        <end position="70"/>
    </location>
</feature>
<comment type="caution">
    <text evidence="2">The sequence shown here is derived from an EMBL/GenBank/DDBJ whole genome shotgun (WGS) entry which is preliminary data.</text>
</comment>
<dbReference type="AlphaFoldDB" id="A0A9W7KS53"/>
<protein>
    <submittedName>
        <fullName evidence="2">Uncharacterized protein</fullName>
    </submittedName>
</protein>